<proteinExistence type="predicted"/>
<reference evidence="1 2" key="1">
    <citation type="submission" date="2018-11" db="EMBL/GenBank/DDBJ databases">
        <authorList>
            <consortium name="Pathogen Informatics"/>
        </authorList>
    </citation>
    <scope>NUCLEOTIDE SEQUENCE [LARGE SCALE GENOMIC DNA]</scope>
</reference>
<dbReference type="AlphaFoldDB" id="A0A3P7KXQ0"/>
<accession>A0A3P7KXQ0</accession>
<name>A0A3P7KXQ0_STRVU</name>
<sequence length="55" mass="6403">MRMSLKRTKKKLKKKYSRMDLFKPASSSTTTLVYTQVESTNIRQVKTEVVTLSSF</sequence>
<evidence type="ECO:0000313" key="2">
    <source>
        <dbReference type="Proteomes" id="UP000270094"/>
    </source>
</evidence>
<organism evidence="1 2">
    <name type="scientific">Strongylus vulgaris</name>
    <name type="common">Blood worm</name>
    <dbReference type="NCBI Taxonomy" id="40348"/>
    <lineage>
        <taxon>Eukaryota</taxon>
        <taxon>Metazoa</taxon>
        <taxon>Ecdysozoa</taxon>
        <taxon>Nematoda</taxon>
        <taxon>Chromadorea</taxon>
        <taxon>Rhabditida</taxon>
        <taxon>Rhabditina</taxon>
        <taxon>Rhabditomorpha</taxon>
        <taxon>Strongyloidea</taxon>
        <taxon>Strongylidae</taxon>
        <taxon>Strongylus</taxon>
    </lineage>
</organism>
<dbReference type="Proteomes" id="UP000270094">
    <property type="component" value="Unassembled WGS sequence"/>
</dbReference>
<evidence type="ECO:0000313" key="1">
    <source>
        <dbReference type="EMBL" id="VDM72002.1"/>
    </source>
</evidence>
<keyword evidence="2" id="KW-1185">Reference proteome</keyword>
<gene>
    <name evidence="1" type="ORF">SVUK_LOCUS7000</name>
</gene>
<dbReference type="EMBL" id="UYYB01023110">
    <property type="protein sequence ID" value="VDM72002.1"/>
    <property type="molecule type" value="Genomic_DNA"/>
</dbReference>
<protein>
    <submittedName>
        <fullName evidence="1">Uncharacterized protein</fullName>
    </submittedName>
</protein>